<comment type="caution">
    <text evidence="3">The sequence shown here is derived from an EMBL/GenBank/DDBJ whole genome shotgun (WGS) entry which is preliminary data.</text>
</comment>
<gene>
    <name evidence="3" type="ORF">ACFOLC_13635</name>
</gene>
<feature type="region of interest" description="Disordered" evidence="1">
    <location>
        <begin position="1"/>
        <end position="22"/>
    </location>
</feature>
<keyword evidence="4" id="KW-1185">Reference proteome</keyword>
<evidence type="ECO:0000256" key="1">
    <source>
        <dbReference type="SAM" id="MobiDB-lite"/>
    </source>
</evidence>
<sequence>MKAIGSPSLDASTRTPAVGTRNTRSGLASAWSWIVLGGLIVGTLDLVFAMSFWALRDVAPIRVVQGVAAWVLGRDDARAGGWTTALLGAGLHYYLMTAIVAVSHFASQHHTRLLRHPLRYGALYGAACFVLVHVIVVPLYSAAPPRTIQFDWYGACFAAHVVLVGIPCGLLARYWHTRG</sequence>
<dbReference type="RefSeq" id="WP_386759815.1">
    <property type="nucleotide sequence ID" value="NZ_JBHRXK010000007.1"/>
</dbReference>
<feature type="transmembrane region" description="Helical" evidence="2">
    <location>
        <begin position="82"/>
        <end position="106"/>
    </location>
</feature>
<feature type="compositionally biased region" description="Polar residues" evidence="1">
    <location>
        <begin position="9"/>
        <end position="22"/>
    </location>
</feature>
<evidence type="ECO:0000256" key="2">
    <source>
        <dbReference type="SAM" id="Phobius"/>
    </source>
</evidence>
<dbReference type="EMBL" id="JBHRXK010000007">
    <property type="protein sequence ID" value="MFC3552047.1"/>
    <property type="molecule type" value="Genomic_DNA"/>
</dbReference>
<keyword evidence="2" id="KW-0812">Transmembrane</keyword>
<evidence type="ECO:0008006" key="5">
    <source>
        <dbReference type="Google" id="ProtNLM"/>
    </source>
</evidence>
<accession>A0ABV7RTK1</accession>
<feature type="transmembrane region" description="Helical" evidence="2">
    <location>
        <begin position="152"/>
        <end position="175"/>
    </location>
</feature>
<reference evidence="4" key="1">
    <citation type="journal article" date="2019" name="Int. J. Syst. Evol. Microbiol.">
        <title>The Global Catalogue of Microorganisms (GCM) 10K type strain sequencing project: providing services to taxonomists for standard genome sequencing and annotation.</title>
        <authorList>
            <consortium name="The Broad Institute Genomics Platform"/>
            <consortium name="The Broad Institute Genome Sequencing Center for Infectious Disease"/>
            <person name="Wu L."/>
            <person name="Ma J."/>
        </authorList>
    </citation>
    <scope>NUCLEOTIDE SEQUENCE [LARGE SCALE GENOMIC DNA]</scope>
    <source>
        <strain evidence="4">KCTC 42875</strain>
    </source>
</reference>
<feature type="transmembrane region" description="Helical" evidence="2">
    <location>
        <begin position="30"/>
        <end position="55"/>
    </location>
</feature>
<feature type="transmembrane region" description="Helical" evidence="2">
    <location>
        <begin position="118"/>
        <end position="140"/>
    </location>
</feature>
<organism evidence="3 4">
    <name type="scientific">Lysobacter cavernae</name>
    <dbReference type="NCBI Taxonomy" id="1685901"/>
    <lineage>
        <taxon>Bacteria</taxon>
        <taxon>Pseudomonadati</taxon>
        <taxon>Pseudomonadota</taxon>
        <taxon>Gammaproteobacteria</taxon>
        <taxon>Lysobacterales</taxon>
        <taxon>Lysobacteraceae</taxon>
        <taxon>Lysobacter</taxon>
    </lineage>
</organism>
<evidence type="ECO:0000313" key="4">
    <source>
        <dbReference type="Proteomes" id="UP001595740"/>
    </source>
</evidence>
<evidence type="ECO:0000313" key="3">
    <source>
        <dbReference type="EMBL" id="MFC3552047.1"/>
    </source>
</evidence>
<name>A0ABV7RTK1_9GAMM</name>
<keyword evidence="2" id="KW-1133">Transmembrane helix</keyword>
<protein>
    <recommendedName>
        <fullName evidence="5">DUF1440 domain-containing protein</fullName>
    </recommendedName>
</protein>
<keyword evidence="2" id="KW-0472">Membrane</keyword>
<proteinExistence type="predicted"/>
<dbReference type="Proteomes" id="UP001595740">
    <property type="component" value="Unassembled WGS sequence"/>
</dbReference>